<evidence type="ECO:0000313" key="2">
    <source>
        <dbReference type="Proteomes" id="UP000789525"/>
    </source>
</evidence>
<accession>A0ACA9LL53</accession>
<proteinExistence type="predicted"/>
<keyword evidence="2" id="KW-1185">Reference proteome</keyword>
<evidence type="ECO:0000313" key="1">
    <source>
        <dbReference type="EMBL" id="CAG8537440.1"/>
    </source>
</evidence>
<protein>
    <submittedName>
        <fullName evidence="1">12150_t:CDS:1</fullName>
    </submittedName>
</protein>
<name>A0ACA9LL53_9GLOM</name>
<sequence>MKVQRRTKMMTATPPTKAIIKGRAVGGGELVVVGGEVLVLENGVGEFVEPSFASTLLLHQSTYGIASIGNCPSILGEHGYSTTLGPGTLGSDAGGFVIWATMSLMEETERVLYLIVFGLLNSLLNEWMAIWILHQPATRSGVLGRRSDIALLHMRDLGLGDTGTGLPDIPHRHWRTLFTSSVTQALDHQGALCPIARTWTRHTSTLLRLTPLLLLACILLALHSRLGSLTAAQPENKRKRFRLASRTVSDALNGHREETKYPLITEMGELLHAIIFTCMTYSILQLSRSMNGYLLLPDQVLVVITTRIVPLFIVRSIYCLIDTILPLAIHHRIRLFTPSIATSADGLVWVITFYTLLALANPAANWIGREAAHLVHGIRPVEPATSSTDVENGQVVNDQEHHEPNKWRFKLLSPFQKHHQYGSTDVREGDSPDQSHHRVPEERYNGPQDGRPAPLPDVAIINGVAGGRTQVYAQTHPMAPAWLVQAELRMTPFHGSLALDSKFEVGRSSGDEPALTCLENLHHGHLIVPESTKKERFISQMCIIFNSEPPRNLDWRAKVADLGSPILEARVSHSFWIMESSKADSHPPSKQEDEETILRAKKRYYRQCLFSLLWCFFAFGLNDGSLGPLIPAYQRYYRSDQLFKSESKPGISRASYNLVQLVTSFAVFLLGSGLALLNAHGNGFMSMLENSTEMGFAHASYGAGALVSPLIATQFSKHTDRKWAFHYMFLLGSTLISLSLILYTFKGKGYDDGVVEQVEMIVPPTLAEEEVRRQSSEEEGETTPAPPPPTNVKKVGMFATVMKQIPMHLMASFVFVYVGVEVTIGGEGEDHHPDTSTLASLEASMQWSSGIDRLTPWWQAWRQVASFSYGSINSGLIGTGRLEFTIWFVPSLIGNAVAVSFVGLVLGPMYPIVMSQAGRIIPRKLLPGSIGWISGFGGTGSAALPFVTGALAARWGIQSLQPL</sequence>
<dbReference type="EMBL" id="CAJVPT010007105">
    <property type="protein sequence ID" value="CAG8537440.1"/>
    <property type="molecule type" value="Genomic_DNA"/>
</dbReference>
<comment type="caution">
    <text evidence="1">The sequence shown here is derived from an EMBL/GenBank/DDBJ whole genome shotgun (WGS) entry which is preliminary data.</text>
</comment>
<gene>
    <name evidence="1" type="ORF">ACOLOM_LOCUS4329</name>
</gene>
<organism evidence="1 2">
    <name type="scientific">Acaulospora colombiana</name>
    <dbReference type="NCBI Taxonomy" id="27376"/>
    <lineage>
        <taxon>Eukaryota</taxon>
        <taxon>Fungi</taxon>
        <taxon>Fungi incertae sedis</taxon>
        <taxon>Mucoromycota</taxon>
        <taxon>Glomeromycotina</taxon>
        <taxon>Glomeromycetes</taxon>
        <taxon>Diversisporales</taxon>
        <taxon>Acaulosporaceae</taxon>
        <taxon>Acaulospora</taxon>
    </lineage>
</organism>
<dbReference type="Proteomes" id="UP000789525">
    <property type="component" value="Unassembled WGS sequence"/>
</dbReference>
<reference evidence="1" key="1">
    <citation type="submission" date="2021-06" db="EMBL/GenBank/DDBJ databases">
        <authorList>
            <person name="Kallberg Y."/>
            <person name="Tangrot J."/>
            <person name="Rosling A."/>
        </authorList>
    </citation>
    <scope>NUCLEOTIDE SEQUENCE</scope>
    <source>
        <strain evidence="1">CL356</strain>
    </source>
</reference>